<dbReference type="EMBL" id="JAKJXP020000178">
    <property type="protein sequence ID" value="KAK7739807.1"/>
    <property type="molecule type" value="Genomic_DNA"/>
</dbReference>
<keyword evidence="2" id="KW-0732">Signal</keyword>
<name>A0AAN9UC66_9PEZI</name>
<reference evidence="3 4" key="1">
    <citation type="submission" date="2024-02" db="EMBL/GenBank/DDBJ databases">
        <title>De novo assembly and annotation of 12 fungi associated with fruit tree decline syndrome in Ontario, Canada.</title>
        <authorList>
            <person name="Sulman M."/>
            <person name="Ellouze W."/>
            <person name="Ilyukhin E."/>
        </authorList>
    </citation>
    <scope>NUCLEOTIDE SEQUENCE [LARGE SCALE GENOMIC DNA]</scope>
    <source>
        <strain evidence="3 4">M11/M66-122</strain>
    </source>
</reference>
<evidence type="ECO:0000256" key="1">
    <source>
        <dbReference type="SAM" id="Phobius"/>
    </source>
</evidence>
<evidence type="ECO:0000313" key="4">
    <source>
        <dbReference type="Proteomes" id="UP001320420"/>
    </source>
</evidence>
<keyword evidence="1" id="KW-0812">Transmembrane</keyword>
<keyword evidence="1" id="KW-0472">Membrane</keyword>
<proteinExistence type="predicted"/>
<dbReference type="AlphaFoldDB" id="A0AAN9UC66"/>
<feature type="chain" id="PRO_5042810619" description="Transmembrane protein" evidence="2">
    <location>
        <begin position="21"/>
        <end position="166"/>
    </location>
</feature>
<sequence length="166" mass="18330">MAPRHTIATTLLGSFMITSAETVPTATPESPFTLYEPPSSSGHPLAANGEPAYLLPEQEYADYYSSNAVATVATNPDLHRRNLFVGIGLMIFIPWVLVVSDKTCKLELGRLFRPVREKCIPAFYILVLAWWVVAFLILVLVSGVACNTRGIERKKASRSQRKPGPR</sequence>
<comment type="caution">
    <text evidence="3">The sequence shown here is derived from an EMBL/GenBank/DDBJ whole genome shotgun (WGS) entry which is preliminary data.</text>
</comment>
<evidence type="ECO:0008006" key="5">
    <source>
        <dbReference type="Google" id="ProtNLM"/>
    </source>
</evidence>
<accession>A0AAN9UC66</accession>
<organism evidence="3 4">
    <name type="scientific">Diatrype stigma</name>
    <dbReference type="NCBI Taxonomy" id="117547"/>
    <lineage>
        <taxon>Eukaryota</taxon>
        <taxon>Fungi</taxon>
        <taxon>Dikarya</taxon>
        <taxon>Ascomycota</taxon>
        <taxon>Pezizomycotina</taxon>
        <taxon>Sordariomycetes</taxon>
        <taxon>Xylariomycetidae</taxon>
        <taxon>Xylariales</taxon>
        <taxon>Diatrypaceae</taxon>
        <taxon>Diatrype</taxon>
    </lineage>
</organism>
<keyword evidence="4" id="KW-1185">Reference proteome</keyword>
<feature type="signal peptide" evidence="2">
    <location>
        <begin position="1"/>
        <end position="20"/>
    </location>
</feature>
<keyword evidence="1" id="KW-1133">Transmembrane helix</keyword>
<feature type="transmembrane region" description="Helical" evidence="1">
    <location>
        <begin position="121"/>
        <end position="145"/>
    </location>
</feature>
<protein>
    <recommendedName>
        <fullName evidence="5">Transmembrane protein</fullName>
    </recommendedName>
</protein>
<feature type="transmembrane region" description="Helical" evidence="1">
    <location>
        <begin position="83"/>
        <end position="100"/>
    </location>
</feature>
<evidence type="ECO:0000256" key="2">
    <source>
        <dbReference type="SAM" id="SignalP"/>
    </source>
</evidence>
<dbReference type="Proteomes" id="UP001320420">
    <property type="component" value="Unassembled WGS sequence"/>
</dbReference>
<evidence type="ECO:0000313" key="3">
    <source>
        <dbReference type="EMBL" id="KAK7739807.1"/>
    </source>
</evidence>
<gene>
    <name evidence="3" type="ORF">SLS62_011221</name>
</gene>